<comment type="pathway">
    <text evidence="1">Cofactor biosynthesis; adenosylcobalamin biosynthesis.</text>
</comment>
<reference evidence="9 10" key="1">
    <citation type="submission" date="2020-07" db="EMBL/GenBank/DDBJ databases">
        <title>Complete genome and description of Selenomonas timonensis sp. nov., a new bacterium isolated from a gingivitis subject.</title>
        <authorList>
            <person name="Antezack A."/>
        </authorList>
    </citation>
    <scope>NUCLEOTIDE SEQUENCE [LARGE SCALE GENOMIC DNA]</scope>
    <source>
        <strain evidence="9 10">Marseille-Q3039</strain>
    </source>
</reference>
<dbReference type="GO" id="GO:0032259">
    <property type="term" value="P:methylation"/>
    <property type="evidence" value="ECO:0007669"/>
    <property type="project" value="UniProtKB-KW"/>
</dbReference>
<dbReference type="NCBIfam" id="TIGR01467">
    <property type="entry name" value="cobI_cbiL"/>
    <property type="match status" value="1"/>
</dbReference>
<dbReference type="Gene3D" id="3.40.1010.10">
    <property type="entry name" value="Cobalt-precorrin-4 Transmethylase, Domain 1"/>
    <property type="match status" value="1"/>
</dbReference>
<dbReference type="EC" id="2.1.1.130" evidence="9"/>
<dbReference type="PANTHER" id="PTHR43467:SF2">
    <property type="entry name" value="COBALT-PRECORRIN-2 C(20)-METHYLTRANSFERASE"/>
    <property type="match status" value="1"/>
</dbReference>
<dbReference type="InterPro" id="IPR012382">
    <property type="entry name" value="CobI/CbiL"/>
</dbReference>
<dbReference type="PANTHER" id="PTHR43467">
    <property type="entry name" value="COBALT-PRECORRIN-2 C(20)-METHYLTRANSFERASE"/>
    <property type="match status" value="1"/>
</dbReference>
<dbReference type="SUPFAM" id="SSF53790">
    <property type="entry name" value="Tetrapyrrole methylase"/>
    <property type="match status" value="1"/>
</dbReference>
<dbReference type="GO" id="GO:0030788">
    <property type="term" value="F:precorrin-2 C20-methyltransferase activity"/>
    <property type="evidence" value="ECO:0007669"/>
    <property type="project" value="UniProtKB-EC"/>
</dbReference>
<feature type="domain" description="Tetrapyrrole methylase" evidence="8">
    <location>
        <begin position="4"/>
        <end position="213"/>
    </location>
</feature>
<keyword evidence="5 9" id="KW-0808">Transferase</keyword>
<evidence type="ECO:0000256" key="1">
    <source>
        <dbReference type="ARBA" id="ARBA00004953"/>
    </source>
</evidence>
<evidence type="ECO:0000259" key="8">
    <source>
        <dbReference type="Pfam" id="PF00590"/>
    </source>
</evidence>
<dbReference type="Pfam" id="PF00590">
    <property type="entry name" value="TP_methylase"/>
    <property type="match status" value="1"/>
</dbReference>
<proteinExistence type="inferred from homology"/>
<evidence type="ECO:0000313" key="10">
    <source>
        <dbReference type="Proteomes" id="UP000515480"/>
    </source>
</evidence>
<dbReference type="RefSeq" id="WP_009656527.1">
    <property type="nucleotide sequence ID" value="NZ_CP060204.1"/>
</dbReference>
<evidence type="ECO:0000313" key="9">
    <source>
        <dbReference type="EMBL" id="QNH55038.1"/>
    </source>
</evidence>
<dbReference type="InterPro" id="IPR006364">
    <property type="entry name" value="CobI/CbiL/CobIJ_dom"/>
</dbReference>
<dbReference type="PIRSF" id="PIRSF036427">
    <property type="entry name" value="Precrrn-2_mtase"/>
    <property type="match status" value="1"/>
</dbReference>
<dbReference type="Proteomes" id="UP000515480">
    <property type="component" value="Chromosome"/>
</dbReference>
<gene>
    <name evidence="9" type="primary">cobI</name>
    <name evidence="9" type="ORF">H1B31_03635</name>
</gene>
<sequence>MRGTFYGIGVGPGDPELLTVKAIKAIEAADVLIAPKTEKKEGSVALEIARPYLKDDIEIVYQVFPMVKDFAEDTGAWEANKAEILALLNAGKNVAFLTLGDPMFYSTYIYVFRLLEHEDVDIVTIPGIPAFAAIGSRVGRPIVEGNDILAIIPGTADKKHLEEVMAVASSAVVMKVYHNSAEIIDLLRRNNMTKEAVLVSRVGLDDERIIHDLEAHADEKLNYLSTILTRRS</sequence>
<evidence type="ECO:0000256" key="2">
    <source>
        <dbReference type="ARBA" id="ARBA00005879"/>
    </source>
</evidence>
<dbReference type="CDD" id="cd11645">
    <property type="entry name" value="Precorrin_2_C20_MT"/>
    <property type="match status" value="1"/>
</dbReference>
<accession>A0A7G7VLP5</accession>
<keyword evidence="10" id="KW-1185">Reference proteome</keyword>
<evidence type="ECO:0000256" key="4">
    <source>
        <dbReference type="ARBA" id="ARBA00022603"/>
    </source>
</evidence>
<dbReference type="KEGG" id="stim:H1B31_03635"/>
<dbReference type="EMBL" id="CP060204">
    <property type="protein sequence ID" value="QNH55038.1"/>
    <property type="molecule type" value="Genomic_DNA"/>
</dbReference>
<keyword evidence="4 9" id="KW-0489">Methyltransferase</keyword>
<keyword evidence="3" id="KW-0169">Cobalamin biosynthesis</keyword>
<dbReference type="InterPro" id="IPR014777">
    <property type="entry name" value="4pyrrole_Mease_sub1"/>
</dbReference>
<evidence type="ECO:0000256" key="5">
    <source>
        <dbReference type="ARBA" id="ARBA00022679"/>
    </source>
</evidence>
<name>A0A7G7VLP5_9FIRM</name>
<dbReference type="GO" id="GO:0009236">
    <property type="term" value="P:cobalamin biosynthetic process"/>
    <property type="evidence" value="ECO:0007669"/>
    <property type="project" value="UniProtKB-UniRule"/>
</dbReference>
<dbReference type="InterPro" id="IPR035996">
    <property type="entry name" value="4pyrrol_Methylase_sf"/>
</dbReference>
<evidence type="ECO:0000256" key="3">
    <source>
        <dbReference type="ARBA" id="ARBA00022573"/>
    </source>
</evidence>
<dbReference type="InterPro" id="IPR014776">
    <property type="entry name" value="4pyrrole_Mease_sub2"/>
</dbReference>
<evidence type="ECO:0000256" key="7">
    <source>
        <dbReference type="PIRNR" id="PIRNR036427"/>
    </source>
</evidence>
<dbReference type="UniPathway" id="UPA00148"/>
<comment type="similarity">
    <text evidence="2 7">Belongs to the precorrin methyltransferase family.</text>
</comment>
<dbReference type="AlphaFoldDB" id="A0A7G7VLP5"/>
<protein>
    <submittedName>
        <fullName evidence="9">Precorrin-2 C(20)-methyltransferase</fullName>
        <ecNumber evidence="9">2.1.1.130</ecNumber>
    </submittedName>
</protein>
<organism evidence="9 10">
    <name type="scientific">Selenomonas timonae</name>
    <dbReference type="NCBI Taxonomy" id="2754044"/>
    <lineage>
        <taxon>Bacteria</taxon>
        <taxon>Bacillati</taxon>
        <taxon>Bacillota</taxon>
        <taxon>Negativicutes</taxon>
        <taxon>Selenomonadales</taxon>
        <taxon>Selenomonadaceae</taxon>
        <taxon>Selenomonas</taxon>
    </lineage>
</organism>
<dbReference type="Gene3D" id="3.30.950.10">
    <property type="entry name" value="Methyltransferase, Cobalt-precorrin-4 Transmethylase, Domain 2"/>
    <property type="match status" value="1"/>
</dbReference>
<keyword evidence="6" id="KW-0949">S-adenosyl-L-methionine</keyword>
<evidence type="ECO:0000256" key="6">
    <source>
        <dbReference type="ARBA" id="ARBA00022691"/>
    </source>
</evidence>
<dbReference type="InterPro" id="IPR000878">
    <property type="entry name" value="4pyrrol_Mease"/>
</dbReference>